<protein>
    <submittedName>
        <fullName evidence="2">Uncharacterized protein</fullName>
    </submittedName>
</protein>
<name>A0AAP0JR16_9MAGN</name>
<dbReference type="AlphaFoldDB" id="A0AAP0JR16"/>
<dbReference type="Proteomes" id="UP001417504">
    <property type="component" value="Unassembled WGS sequence"/>
</dbReference>
<evidence type="ECO:0000313" key="2">
    <source>
        <dbReference type="EMBL" id="KAK9137475.1"/>
    </source>
</evidence>
<reference evidence="2 3" key="1">
    <citation type="submission" date="2024-01" db="EMBL/GenBank/DDBJ databases">
        <title>Genome assemblies of Stephania.</title>
        <authorList>
            <person name="Yang L."/>
        </authorList>
    </citation>
    <scope>NUCLEOTIDE SEQUENCE [LARGE SCALE GENOMIC DNA]</scope>
    <source>
        <strain evidence="2">QJT</strain>
        <tissue evidence="2">Leaf</tissue>
    </source>
</reference>
<keyword evidence="3" id="KW-1185">Reference proteome</keyword>
<organism evidence="2 3">
    <name type="scientific">Stephania japonica</name>
    <dbReference type="NCBI Taxonomy" id="461633"/>
    <lineage>
        <taxon>Eukaryota</taxon>
        <taxon>Viridiplantae</taxon>
        <taxon>Streptophyta</taxon>
        <taxon>Embryophyta</taxon>
        <taxon>Tracheophyta</taxon>
        <taxon>Spermatophyta</taxon>
        <taxon>Magnoliopsida</taxon>
        <taxon>Ranunculales</taxon>
        <taxon>Menispermaceae</taxon>
        <taxon>Menispermoideae</taxon>
        <taxon>Cissampelideae</taxon>
        <taxon>Stephania</taxon>
    </lineage>
</organism>
<gene>
    <name evidence="2" type="ORF">Sjap_008069</name>
</gene>
<evidence type="ECO:0000313" key="3">
    <source>
        <dbReference type="Proteomes" id="UP001417504"/>
    </source>
</evidence>
<dbReference type="EMBL" id="JBBNAE010000003">
    <property type="protein sequence ID" value="KAK9137475.1"/>
    <property type="molecule type" value="Genomic_DNA"/>
</dbReference>
<accession>A0AAP0JR16</accession>
<sequence>MWSTLQEEATTSSGQNSSSGILPPELEFCLQTQVMHYLSAVEQGKDADTRIGTLVGQINASFDNLINEEEFLVAVPCGLKENASAITLRGVEEDEYWFESEDELEILPLRLNIMTVEVHKEKVKEKIEVTLERPEELEEESKEDQLLVSLKPPTLPCILVELETGVKEKGHLKVLCTNSTFMLDDHDKT</sequence>
<comment type="caution">
    <text evidence="2">The sequence shown here is derived from an EMBL/GenBank/DDBJ whole genome shotgun (WGS) entry which is preliminary data.</text>
</comment>
<proteinExistence type="predicted"/>
<feature type="region of interest" description="Disordered" evidence="1">
    <location>
        <begin position="1"/>
        <end position="20"/>
    </location>
</feature>
<evidence type="ECO:0000256" key="1">
    <source>
        <dbReference type="SAM" id="MobiDB-lite"/>
    </source>
</evidence>